<sequence length="84" mass="9476">MVIKIFTKRKPGGEPIQTKSKWIDLMLEADSISTKREGDKVEVCIETKDDICFENVDLNTHGYQIYNNAGVVVEKFVTALKEGV</sequence>
<dbReference type="AlphaFoldDB" id="A0A2T5C0E0"/>
<dbReference type="RefSeq" id="WP_107822780.1">
    <property type="nucleotide sequence ID" value="NZ_QAAD01000011.1"/>
</dbReference>
<keyword evidence="2" id="KW-1185">Reference proteome</keyword>
<dbReference type="Proteomes" id="UP000243525">
    <property type="component" value="Unassembled WGS sequence"/>
</dbReference>
<comment type="caution">
    <text evidence="1">The sequence shown here is derived from an EMBL/GenBank/DDBJ whole genome shotgun (WGS) entry which is preliminary data.</text>
</comment>
<gene>
    <name evidence="1" type="ORF">C8N47_11191</name>
</gene>
<proteinExistence type="predicted"/>
<reference evidence="1 2" key="1">
    <citation type="submission" date="2018-04" db="EMBL/GenBank/DDBJ databases">
        <title>Genomic Encyclopedia of Archaeal and Bacterial Type Strains, Phase II (KMG-II): from individual species to whole genera.</title>
        <authorList>
            <person name="Goeker M."/>
        </authorList>
    </citation>
    <scope>NUCLEOTIDE SEQUENCE [LARGE SCALE GENOMIC DNA]</scope>
    <source>
        <strain evidence="1 2">DSM 28823</strain>
    </source>
</reference>
<organism evidence="1 2">
    <name type="scientific">Mangrovibacterium marinum</name>
    <dbReference type="NCBI Taxonomy" id="1639118"/>
    <lineage>
        <taxon>Bacteria</taxon>
        <taxon>Pseudomonadati</taxon>
        <taxon>Bacteroidota</taxon>
        <taxon>Bacteroidia</taxon>
        <taxon>Marinilabiliales</taxon>
        <taxon>Prolixibacteraceae</taxon>
        <taxon>Mangrovibacterium</taxon>
    </lineage>
</organism>
<protein>
    <submittedName>
        <fullName evidence="1">Uncharacterized protein</fullName>
    </submittedName>
</protein>
<name>A0A2T5C0E0_9BACT</name>
<accession>A0A2T5C0E0</accession>
<evidence type="ECO:0000313" key="2">
    <source>
        <dbReference type="Proteomes" id="UP000243525"/>
    </source>
</evidence>
<evidence type="ECO:0000313" key="1">
    <source>
        <dbReference type="EMBL" id="PTN08051.1"/>
    </source>
</evidence>
<dbReference type="EMBL" id="QAAD01000011">
    <property type="protein sequence ID" value="PTN08051.1"/>
    <property type="molecule type" value="Genomic_DNA"/>
</dbReference>